<sequence length="54" mass="6420">MVVSDKEKQLSNCEQYFGKLRARAEFAYNQFLQQIPSLDVNVFFAVDRICKFQR</sequence>
<accession>F0WEN6</accession>
<reference evidence="1" key="2">
    <citation type="submission" date="2011-02" db="EMBL/GenBank/DDBJ databases">
        <authorList>
            <person name="MacLean D."/>
        </authorList>
    </citation>
    <scope>NUCLEOTIDE SEQUENCE</scope>
</reference>
<organism evidence="1">
    <name type="scientific">Albugo laibachii Nc14</name>
    <dbReference type="NCBI Taxonomy" id="890382"/>
    <lineage>
        <taxon>Eukaryota</taxon>
        <taxon>Sar</taxon>
        <taxon>Stramenopiles</taxon>
        <taxon>Oomycota</taxon>
        <taxon>Peronosporomycetes</taxon>
        <taxon>Albuginales</taxon>
        <taxon>Albuginaceae</taxon>
        <taxon>Albugo</taxon>
    </lineage>
</organism>
<protein>
    <submittedName>
        <fullName evidence="1">AlNc14C76G5086 protein</fullName>
    </submittedName>
</protein>
<dbReference type="HOGENOM" id="CLU_3054331_0_0_1"/>
<dbReference type="EMBL" id="FR824121">
    <property type="protein sequence ID" value="CCA19668.1"/>
    <property type="molecule type" value="Genomic_DNA"/>
</dbReference>
<name>F0WEN6_9STRA</name>
<reference evidence="1" key="1">
    <citation type="journal article" date="2011" name="PLoS Biol.">
        <title>Gene gain and loss during evolution of obligate parasitism in the white rust pathogen of Arabidopsis thaliana.</title>
        <authorList>
            <person name="Kemen E."/>
            <person name="Gardiner A."/>
            <person name="Schultz-Larsen T."/>
            <person name="Kemen A.C."/>
            <person name="Balmuth A.L."/>
            <person name="Robert-Seilaniantz A."/>
            <person name="Bailey K."/>
            <person name="Holub E."/>
            <person name="Studholme D.J."/>
            <person name="Maclean D."/>
            <person name="Jones J.D."/>
        </authorList>
    </citation>
    <scope>NUCLEOTIDE SEQUENCE</scope>
</reference>
<evidence type="ECO:0000313" key="1">
    <source>
        <dbReference type="EMBL" id="CCA19668.1"/>
    </source>
</evidence>
<dbReference type="AlphaFoldDB" id="F0WEN6"/>
<proteinExistence type="predicted"/>
<gene>
    <name evidence="1" type="primary">AlNc14C76G5086</name>
    <name evidence="1" type="ORF">ALNC14_058110</name>
</gene>